<dbReference type="InterPro" id="IPR036291">
    <property type="entry name" value="NAD(P)-bd_dom_sf"/>
</dbReference>
<accession>A0A1Y4LVM6</accession>
<dbReference type="AlphaFoldDB" id="A0A1Y4LVM6"/>
<evidence type="ECO:0000313" key="5">
    <source>
        <dbReference type="Proteomes" id="UP000195447"/>
    </source>
</evidence>
<dbReference type="Proteomes" id="UP000195447">
    <property type="component" value="Unassembled WGS sequence"/>
</dbReference>
<dbReference type="RefSeq" id="WP_035400219.1">
    <property type="nucleotide sequence ID" value="NZ_CABKSV010000014.1"/>
</dbReference>
<dbReference type="PROSITE" id="PS50889">
    <property type="entry name" value="S4"/>
    <property type="match status" value="1"/>
</dbReference>
<dbReference type="Gene3D" id="3.30.70.1450">
    <property type="entry name" value="Regulator of K+ conductance, C-terminal domain"/>
    <property type="match status" value="1"/>
</dbReference>
<comment type="caution">
    <text evidence="4">The sequence shown here is derived from an EMBL/GenBank/DDBJ whole genome shotgun (WGS) entry which is preliminary data.</text>
</comment>
<proteinExistence type="predicted"/>
<organism evidence="4 5">
    <name type="scientific">Faecalitalea cylindroides</name>
    <dbReference type="NCBI Taxonomy" id="39483"/>
    <lineage>
        <taxon>Bacteria</taxon>
        <taxon>Bacillati</taxon>
        <taxon>Bacillota</taxon>
        <taxon>Erysipelotrichia</taxon>
        <taxon>Erysipelotrichales</taxon>
        <taxon>Erysipelotrichaceae</taxon>
        <taxon>Faecalitalea</taxon>
    </lineage>
</organism>
<dbReference type="PROSITE" id="PS51201">
    <property type="entry name" value="RCK_N"/>
    <property type="match status" value="1"/>
</dbReference>
<dbReference type="Gene3D" id="3.40.50.720">
    <property type="entry name" value="NAD(P)-binding Rossmann-like Domain"/>
    <property type="match status" value="1"/>
</dbReference>
<reference evidence="5" key="1">
    <citation type="submission" date="2017-04" db="EMBL/GenBank/DDBJ databases">
        <title>Function of individual gut microbiota members based on whole genome sequencing of pure cultures obtained from chicken caecum.</title>
        <authorList>
            <person name="Medvecky M."/>
            <person name="Cejkova D."/>
            <person name="Polansky O."/>
            <person name="Karasova D."/>
            <person name="Kubasova T."/>
            <person name="Cizek A."/>
            <person name="Rychlik I."/>
        </authorList>
    </citation>
    <scope>NUCLEOTIDE SEQUENCE [LARGE SCALE GENOMIC DNA]</scope>
    <source>
        <strain evidence="5">An178</strain>
    </source>
</reference>
<dbReference type="Pfam" id="PF02254">
    <property type="entry name" value="TrkA_N"/>
    <property type="match status" value="1"/>
</dbReference>
<dbReference type="SUPFAM" id="SSF51735">
    <property type="entry name" value="NAD(P)-binding Rossmann-fold domains"/>
    <property type="match status" value="1"/>
</dbReference>
<dbReference type="GO" id="GO:0008324">
    <property type="term" value="F:monoatomic cation transmembrane transporter activity"/>
    <property type="evidence" value="ECO:0007669"/>
    <property type="project" value="InterPro"/>
</dbReference>
<dbReference type="GO" id="GO:0003723">
    <property type="term" value="F:RNA binding"/>
    <property type="evidence" value="ECO:0007669"/>
    <property type="project" value="UniProtKB-KW"/>
</dbReference>
<sequence length="221" mass="24736">MKSKKIYGVIGLGRFGMPLAQRLALAGEEVIGVDMNEEKVEEFREFSDLAFVTKSLHKEVLREMGIQNCDLVVVCIGSNIEASILATMNIINLGVPTVISKATSEVQGEVLEKLGAKVVYPEYDMAVRTAKKILQKNLRDYISMGKDVEIVEVELTDKMIGKSILDLDLRKRYSLNVIAIHHEKGIELEFLPSYQLKKGDVVVVIGKEENVSRFINDYSDN</sequence>
<dbReference type="PANTHER" id="PTHR43833:SF7">
    <property type="entry name" value="KTR SYSTEM POTASSIUM UPTAKE PROTEIN C"/>
    <property type="match status" value="1"/>
</dbReference>
<evidence type="ECO:0000259" key="2">
    <source>
        <dbReference type="PROSITE" id="PS51201"/>
    </source>
</evidence>
<keyword evidence="5" id="KW-1185">Reference proteome</keyword>
<keyword evidence="1" id="KW-0694">RNA-binding</keyword>
<dbReference type="SUPFAM" id="SSF116726">
    <property type="entry name" value="TrkA C-terminal domain-like"/>
    <property type="match status" value="1"/>
</dbReference>
<dbReference type="InterPro" id="IPR003148">
    <property type="entry name" value="RCK_N"/>
</dbReference>
<dbReference type="InterPro" id="IPR006037">
    <property type="entry name" value="RCK_C"/>
</dbReference>
<evidence type="ECO:0000259" key="3">
    <source>
        <dbReference type="PROSITE" id="PS51202"/>
    </source>
</evidence>
<protein>
    <submittedName>
        <fullName evidence="4">Potassium transporter TrkA</fullName>
    </submittedName>
</protein>
<evidence type="ECO:0000313" key="4">
    <source>
        <dbReference type="EMBL" id="OUP58362.1"/>
    </source>
</evidence>
<name>A0A1Y4LVM6_9FIRM</name>
<dbReference type="InterPro" id="IPR050721">
    <property type="entry name" value="Trk_Ktr_HKT_K-transport"/>
</dbReference>
<dbReference type="PANTHER" id="PTHR43833">
    <property type="entry name" value="POTASSIUM CHANNEL PROTEIN 2-RELATED-RELATED"/>
    <property type="match status" value="1"/>
</dbReference>
<feature type="domain" description="RCK N-terminal" evidence="2">
    <location>
        <begin position="4"/>
        <end position="121"/>
    </location>
</feature>
<dbReference type="EMBL" id="NFKM01000017">
    <property type="protein sequence ID" value="OUP58362.1"/>
    <property type="molecule type" value="Genomic_DNA"/>
</dbReference>
<dbReference type="PROSITE" id="PS51202">
    <property type="entry name" value="RCK_C"/>
    <property type="match status" value="1"/>
</dbReference>
<feature type="domain" description="RCK C-terminal" evidence="3">
    <location>
        <begin position="136"/>
        <end position="220"/>
    </location>
</feature>
<dbReference type="InterPro" id="IPR036721">
    <property type="entry name" value="RCK_C_sf"/>
</dbReference>
<dbReference type="Pfam" id="PF02080">
    <property type="entry name" value="TrkA_C"/>
    <property type="match status" value="1"/>
</dbReference>
<dbReference type="GO" id="GO:0006813">
    <property type="term" value="P:potassium ion transport"/>
    <property type="evidence" value="ECO:0007669"/>
    <property type="project" value="InterPro"/>
</dbReference>
<evidence type="ECO:0000256" key="1">
    <source>
        <dbReference type="PROSITE-ProRule" id="PRU00182"/>
    </source>
</evidence>
<gene>
    <name evidence="4" type="ORF">B5F14_08235</name>
</gene>